<comment type="caution">
    <text evidence="3">The sequence shown here is derived from an EMBL/GenBank/DDBJ whole genome shotgun (WGS) entry which is preliminary data.</text>
</comment>
<keyword evidence="1" id="KW-0808">Transferase</keyword>
<evidence type="ECO:0000256" key="2">
    <source>
        <dbReference type="PROSITE-ProRule" id="PRU00339"/>
    </source>
</evidence>
<evidence type="ECO:0000313" key="4">
    <source>
        <dbReference type="Proteomes" id="UP000664654"/>
    </source>
</evidence>
<dbReference type="Proteomes" id="UP000664654">
    <property type="component" value="Unassembled WGS sequence"/>
</dbReference>
<keyword evidence="2" id="KW-0802">TPR repeat</keyword>
<organism evidence="3 4">
    <name type="scientific">Bowmanella dokdonensis</name>
    <dbReference type="NCBI Taxonomy" id="751969"/>
    <lineage>
        <taxon>Bacteria</taxon>
        <taxon>Pseudomonadati</taxon>
        <taxon>Pseudomonadota</taxon>
        <taxon>Gammaproteobacteria</taxon>
        <taxon>Alteromonadales</taxon>
        <taxon>Alteromonadaceae</taxon>
        <taxon>Bowmanella</taxon>
    </lineage>
</organism>
<dbReference type="PANTHER" id="PTHR12788:SF10">
    <property type="entry name" value="PROTEIN-TYROSINE SULFOTRANSFERASE"/>
    <property type="match status" value="1"/>
</dbReference>
<feature type="repeat" description="TPR" evidence="2">
    <location>
        <begin position="39"/>
        <end position="72"/>
    </location>
</feature>
<dbReference type="Gene3D" id="1.25.40.10">
    <property type="entry name" value="Tetratricopeptide repeat domain"/>
    <property type="match status" value="1"/>
</dbReference>
<dbReference type="Pfam" id="PF13431">
    <property type="entry name" value="TPR_17"/>
    <property type="match status" value="1"/>
</dbReference>
<dbReference type="InterPro" id="IPR011990">
    <property type="entry name" value="TPR-like_helical_dom_sf"/>
</dbReference>
<dbReference type="SMART" id="SM00028">
    <property type="entry name" value="TPR"/>
    <property type="match status" value="3"/>
</dbReference>
<sequence length="452" mass="50907">MLQQARSLIETGQRQQAAGLLSRLADALREQGDSTGHSAGSLAELAFFFSQIKAFDKAAEWFEKAVRLSPNNPLFLYNLATMRRILGDLPGAELALDQALVLNPADGEAQHLRSSLRTQTREQNHIDQLRLQLDMPGLPPKQRVHLYYALAKELEDLGQYKEAFSALKAGADKRRQHLNYDVRQDLSVMDQLARVFNAAKLQRAGAGCDNAEPIFILGMPRTGSTVVERMLGSHSQVSMAGELNNFAQQMMGQIKRQAQVSNMQQAIEASGELDFASLGRAYIDSTRPDTGQKAHFIDKLPLNFLYVGLIHLALPNARIIEVQRDPMDCCYAVYKHLFTHAYPFSYDLKELGAYYQGYQKLMSHWKESLPGRIHTIRYESLTDSPEPVLRHLLKHCQLEWQDACLSFEKNRAASTTGSAAQIRQSLYTGSVGKWRHYHKELQPLQQALSKPI</sequence>
<dbReference type="EMBL" id="JAFKCV010000001">
    <property type="protein sequence ID" value="MBN7824193.1"/>
    <property type="molecule type" value="Genomic_DNA"/>
</dbReference>
<dbReference type="AlphaFoldDB" id="A0A939DK45"/>
<dbReference type="InterPro" id="IPR027417">
    <property type="entry name" value="P-loop_NTPase"/>
</dbReference>
<protein>
    <submittedName>
        <fullName evidence="3">Sulfotransferase</fullName>
    </submittedName>
</protein>
<reference evidence="3" key="1">
    <citation type="submission" date="2021-03" db="EMBL/GenBank/DDBJ databases">
        <title>novel species isolated from a fishpond in China.</title>
        <authorList>
            <person name="Lu H."/>
            <person name="Cai Z."/>
        </authorList>
    </citation>
    <scope>NUCLEOTIDE SEQUENCE</scope>
    <source>
        <strain evidence="3">JCM 30855</strain>
    </source>
</reference>
<dbReference type="RefSeq" id="WP_206572280.1">
    <property type="nucleotide sequence ID" value="NZ_JAFKCV010000001.1"/>
</dbReference>
<dbReference type="PANTHER" id="PTHR12788">
    <property type="entry name" value="PROTEIN-TYROSINE SULFOTRANSFERASE 2"/>
    <property type="match status" value="1"/>
</dbReference>
<dbReference type="SUPFAM" id="SSF48452">
    <property type="entry name" value="TPR-like"/>
    <property type="match status" value="1"/>
</dbReference>
<evidence type="ECO:0000313" key="3">
    <source>
        <dbReference type="EMBL" id="MBN7824193.1"/>
    </source>
</evidence>
<evidence type="ECO:0000256" key="1">
    <source>
        <dbReference type="ARBA" id="ARBA00022679"/>
    </source>
</evidence>
<keyword evidence="4" id="KW-1185">Reference proteome</keyword>
<dbReference type="PROSITE" id="PS50005">
    <property type="entry name" value="TPR"/>
    <property type="match status" value="1"/>
</dbReference>
<proteinExistence type="predicted"/>
<gene>
    <name evidence="3" type="ORF">J0A66_03035</name>
</gene>
<dbReference type="SUPFAM" id="SSF52540">
    <property type="entry name" value="P-loop containing nucleoside triphosphate hydrolases"/>
    <property type="match status" value="1"/>
</dbReference>
<dbReference type="Pfam" id="PF13469">
    <property type="entry name" value="Sulfotransfer_3"/>
    <property type="match status" value="1"/>
</dbReference>
<name>A0A939DK45_9ALTE</name>
<dbReference type="Pfam" id="PF13181">
    <property type="entry name" value="TPR_8"/>
    <property type="match status" value="1"/>
</dbReference>
<accession>A0A939DK45</accession>
<dbReference type="InterPro" id="IPR026634">
    <property type="entry name" value="TPST-like"/>
</dbReference>
<dbReference type="InterPro" id="IPR019734">
    <property type="entry name" value="TPR_rpt"/>
</dbReference>
<dbReference type="GO" id="GO:0008476">
    <property type="term" value="F:protein-tyrosine sulfotransferase activity"/>
    <property type="evidence" value="ECO:0007669"/>
    <property type="project" value="InterPro"/>
</dbReference>
<dbReference type="Gene3D" id="3.40.50.300">
    <property type="entry name" value="P-loop containing nucleotide triphosphate hydrolases"/>
    <property type="match status" value="1"/>
</dbReference>